<accession>A0A1T1AP52</accession>
<sequence length="139" mass="14660">MASTKPETQLTWSAAASATVASASIVWSDPVAFNVEDFEASVQVSADNTGTPASGDVCNVFVAYHSGDILGDSGADFDTDKHAQFLMQLDTYSTNGEDPARKSAPVRTGATGYRLGVQCPQAATRSITVRARMTTHRAQ</sequence>
<reference evidence="1 2" key="1">
    <citation type="submission" date="2017-01" db="EMBL/GenBank/DDBJ databases">
        <title>Genome sequencing of Rhodoferax fermentans JCM 7819.</title>
        <authorList>
            <person name="Kim Y.J."/>
            <person name="Farh M.E.-A."/>
            <person name="Yang D.-C."/>
        </authorList>
    </citation>
    <scope>NUCLEOTIDE SEQUENCE [LARGE SCALE GENOMIC DNA]</scope>
    <source>
        <strain evidence="1 2">JCM 7819</strain>
    </source>
</reference>
<name>A0A1T1AP52_RHOFE</name>
<dbReference type="STRING" id="28066.RF819_02725"/>
<protein>
    <submittedName>
        <fullName evidence="1">Uncharacterized protein</fullName>
    </submittedName>
</protein>
<proteinExistence type="predicted"/>
<gene>
    <name evidence="1" type="ORF">RF819_02725</name>
</gene>
<organism evidence="1 2">
    <name type="scientific">Rhodoferax fermentans</name>
    <dbReference type="NCBI Taxonomy" id="28066"/>
    <lineage>
        <taxon>Bacteria</taxon>
        <taxon>Pseudomonadati</taxon>
        <taxon>Pseudomonadota</taxon>
        <taxon>Betaproteobacteria</taxon>
        <taxon>Burkholderiales</taxon>
        <taxon>Comamonadaceae</taxon>
        <taxon>Rhodoferax</taxon>
    </lineage>
</organism>
<dbReference type="AlphaFoldDB" id="A0A1T1AP52"/>
<dbReference type="EMBL" id="MTJN01000002">
    <property type="protein sequence ID" value="OOV05763.1"/>
    <property type="molecule type" value="Genomic_DNA"/>
</dbReference>
<dbReference type="Proteomes" id="UP000190750">
    <property type="component" value="Unassembled WGS sequence"/>
</dbReference>
<evidence type="ECO:0000313" key="1">
    <source>
        <dbReference type="EMBL" id="OOV05763.1"/>
    </source>
</evidence>
<keyword evidence="2" id="KW-1185">Reference proteome</keyword>
<dbReference type="RefSeq" id="WP_078363545.1">
    <property type="nucleotide sequence ID" value="NZ_MTJN01000002.1"/>
</dbReference>
<evidence type="ECO:0000313" key="2">
    <source>
        <dbReference type="Proteomes" id="UP000190750"/>
    </source>
</evidence>
<comment type="caution">
    <text evidence="1">The sequence shown here is derived from an EMBL/GenBank/DDBJ whole genome shotgun (WGS) entry which is preliminary data.</text>
</comment>